<organism evidence="2 3">
    <name type="scientific">Oryzias melastigma</name>
    <name type="common">Marine medaka</name>
    <dbReference type="NCBI Taxonomy" id="30732"/>
    <lineage>
        <taxon>Eukaryota</taxon>
        <taxon>Metazoa</taxon>
        <taxon>Chordata</taxon>
        <taxon>Craniata</taxon>
        <taxon>Vertebrata</taxon>
        <taxon>Euteleostomi</taxon>
        <taxon>Actinopterygii</taxon>
        <taxon>Neopterygii</taxon>
        <taxon>Teleostei</taxon>
        <taxon>Neoteleostei</taxon>
        <taxon>Acanthomorphata</taxon>
        <taxon>Ovalentaria</taxon>
        <taxon>Atherinomorphae</taxon>
        <taxon>Beloniformes</taxon>
        <taxon>Adrianichthyidae</taxon>
        <taxon>Oryziinae</taxon>
        <taxon>Oryzias</taxon>
    </lineage>
</organism>
<feature type="region of interest" description="Disordered" evidence="1">
    <location>
        <begin position="89"/>
        <end position="129"/>
    </location>
</feature>
<evidence type="ECO:0000313" key="2">
    <source>
        <dbReference type="EMBL" id="KAF6735880.1"/>
    </source>
</evidence>
<comment type="caution">
    <text evidence="2">The sequence shown here is derived from an EMBL/GenBank/DDBJ whole genome shotgun (WGS) entry which is preliminary data.</text>
</comment>
<dbReference type="AlphaFoldDB" id="A0A834KYU5"/>
<proteinExistence type="predicted"/>
<evidence type="ECO:0000313" key="3">
    <source>
        <dbReference type="Proteomes" id="UP000646548"/>
    </source>
</evidence>
<reference evidence="2" key="1">
    <citation type="journal article" name="BMC Genomics">
        <title>Long-read sequencing and de novo genome assembly of marine medaka (Oryzias melastigma).</title>
        <authorList>
            <person name="Liang P."/>
            <person name="Saqib H.S.A."/>
            <person name="Ni X."/>
            <person name="Shen Y."/>
        </authorList>
    </citation>
    <scope>NUCLEOTIDE SEQUENCE</scope>
    <source>
        <strain evidence="2">Bigg-433</strain>
    </source>
</reference>
<dbReference type="EMBL" id="WKFB01000100">
    <property type="protein sequence ID" value="KAF6735880.1"/>
    <property type="molecule type" value="Genomic_DNA"/>
</dbReference>
<feature type="region of interest" description="Disordered" evidence="1">
    <location>
        <begin position="32"/>
        <end position="73"/>
    </location>
</feature>
<feature type="compositionally biased region" description="Polar residues" evidence="1">
    <location>
        <begin position="55"/>
        <end position="71"/>
    </location>
</feature>
<feature type="compositionally biased region" description="Basic and acidic residues" evidence="1">
    <location>
        <begin position="37"/>
        <end position="54"/>
    </location>
</feature>
<evidence type="ECO:0000256" key="1">
    <source>
        <dbReference type="SAM" id="MobiDB-lite"/>
    </source>
</evidence>
<sequence length="129" mass="14666">MYIYFALSPIYSFEVNSTFHPTRHEETEQLWLLKSTSRSEDGKANPDGDRRRQTEQVTDSPATGEDAQTTPPRAALGSAIQLNEKFEQKSKHFAHKNDIKKQQESGCRGGQILHQNTHLVPKTRNKLTS</sequence>
<dbReference type="Proteomes" id="UP000646548">
    <property type="component" value="Unassembled WGS sequence"/>
</dbReference>
<gene>
    <name evidence="2" type="ORF">FQA47_002441</name>
</gene>
<accession>A0A834KYU5</accession>
<feature type="compositionally biased region" description="Basic and acidic residues" evidence="1">
    <location>
        <begin position="89"/>
        <end position="103"/>
    </location>
</feature>
<protein>
    <submittedName>
        <fullName evidence="2">Uncharacterized protein</fullName>
    </submittedName>
</protein>
<name>A0A834KYU5_ORYME</name>